<keyword evidence="4" id="KW-0808">Transferase</keyword>
<keyword evidence="5" id="KW-0547">Nucleotide-binding</keyword>
<gene>
    <name evidence="13" type="ORF">NDK47_11745</name>
</gene>
<feature type="transmembrane region" description="Helical" evidence="10">
    <location>
        <begin position="220"/>
        <end position="239"/>
    </location>
</feature>
<keyword evidence="8" id="KW-0902">Two-component regulatory system</keyword>
<feature type="transmembrane region" description="Helical" evidence="10">
    <location>
        <begin position="130"/>
        <end position="147"/>
    </location>
</feature>
<dbReference type="SUPFAM" id="SSF52172">
    <property type="entry name" value="CheY-like"/>
    <property type="match status" value="1"/>
</dbReference>
<dbReference type="CDD" id="cd17574">
    <property type="entry name" value="REC_OmpR"/>
    <property type="match status" value="1"/>
</dbReference>
<dbReference type="EMBL" id="CP098755">
    <property type="protein sequence ID" value="USG67902.1"/>
    <property type="molecule type" value="Genomic_DNA"/>
</dbReference>
<evidence type="ECO:0000256" key="4">
    <source>
        <dbReference type="ARBA" id="ARBA00022679"/>
    </source>
</evidence>
<dbReference type="Pfam" id="PF02518">
    <property type="entry name" value="HATPase_c"/>
    <property type="match status" value="2"/>
</dbReference>
<sequence length="913" mass="102832">MRVLVKPDSQRLYSIKLAYVVSSSAVFVNGRLVGSSGKPAENIDQNIARNVPYTATFTTDKSELDIVVQVANYDHLRRGGINTSIKFGNEQAIERDRWLSICLQVIVCTVLGMHAIYVGILYIIGTRQKALLSFLVLILFTLLMTLIDDDRLLLHWLPIDYPWSIKLTYLAIIGVAAFLMHFAKNLLVSPRRFDVFYWFFWICAISAAVILFTSAKLTTVLASFYFGLTLIASIILLVLSIRTAITVDEDAIFITLGISSILTNVIGGFIKGIFWPDIGYYPIDLIVAFLMFASYWFKRYFRFSTRTAELASQLQAADKMKDIFLANTSHELRNPLHGMINIAQTVLDDSTNQHSEKGKANLELLIAVGKRMSYLLNDLLDMTRLKENGIRLHVRPLNIQSVTNGVADMMRFMLQGKSIRLINSIPDNFPAIVADENRFTQILFNLLHNAVKYTHEGSVTLQATKESGMAIISVIDTGIGMDEETRKRIFLPYEQGRNDVTLGGIGLGLSIVKQLVELHGGTIEVYAEPDKGSHFRFSIPMAQESDQSTATSIHLAEQMAQREISVTAPLSSNDAQLDGRLNIPEDRLAILAVDDDPVNLQILRNILSTEEYEIITATSGKEALSMLEQREWDLVITDVMMPNISGYELTRLIRERYSLSELPVLILTARSQVDDIHTGFLSGANDYVAKPVDAQELRSRVQALTGMKQSARERLRMEAAWLQAQIQPHFLFNTLNAITAFKLIDSDRMSELLEALSDFLQASFDFSNSRRFVPLSREIDLVRSYLYIEKVRFEDRLEIVWDIDENLELQIPPLSIQPLVENAIRHGALKRLRGGTVRIQITDLGNRAEIAVSDDGVGMDENTLRHLFDTNRQRKSGIGLLNTHRRLQQIYGKGLQVQSKPDQGTKVSFTVSK</sequence>
<feature type="modified residue" description="4-aspartylphosphate" evidence="9">
    <location>
        <position position="638"/>
    </location>
</feature>
<dbReference type="SMART" id="SM00387">
    <property type="entry name" value="HATPase_c"/>
    <property type="match status" value="2"/>
</dbReference>
<evidence type="ECO:0000259" key="11">
    <source>
        <dbReference type="PROSITE" id="PS50109"/>
    </source>
</evidence>
<feature type="transmembrane region" description="Helical" evidence="10">
    <location>
        <begin position="98"/>
        <end position="123"/>
    </location>
</feature>
<organism evidence="13 14">
    <name type="scientific">Brevibacillus ruminantium</name>
    <dbReference type="NCBI Taxonomy" id="2950604"/>
    <lineage>
        <taxon>Bacteria</taxon>
        <taxon>Bacillati</taxon>
        <taxon>Bacillota</taxon>
        <taxon>Bacilli</taxon>
        <taxon>Bacillales</taxon>
        <taxon>Paenibacillaceae</taxon>
        <taxon>Brevibacillus</taxon>
    </lineage>
</organism>
<dbReference type="InterPro" id="IPR004358">
    <property type="entry name" value="Sig_transdc_His_kin-like_C"/>
</dbReference>
<evidence type="ECO:0000256" key="9">
    <source>
        <dbReference type="PROSITE-ProRule" id="PRU00169"/>
    </source>
</evidence>
<keyword evidence="3 9" id="KW-0597">Phosphoprotein</keyword>
<dbReference type="SUPFAM" id="SSF55874">
    <property type="entry name" value="ATPase domain of HSP90 chaperone/DNA topoisomerase II/histidine kinase"/>
    <property type="match status" value="2"/>
</dbReference>
<feature type="transmembrane region" description="Helical" evidence="10">
    <location>
        <begin position="251"/>
        <end position="274"/>
    </location>
</feature>
<dbReference type="Proteomes" id="UP001056500">
    <property type="component" value="Chromosome"/>
</dbReference>
<feature type="domain" description="Response regulatory" evidence="12">
    <location>
        <begin position="589"/>
        <end position="705"/>
    </location>
</feature>
<dbReference type="Gene3D" id="3.30.565.10">
    <property type="entry name" value="Histidine kinase-like ATPase, C-terminal domain"/>
    <property type="match status" value="2"/>
</dbReference>
<dbReference type="PROSITE" id="PS50110">
    <property type="entry name" value="RESPONSE_REGULATORY"/>
    <property type="match status" value="1"/>
</dbReference>
<dbReference type="SUPFAM" id="SSF47384">
    <property type="entry name" value="Homodimeric domain of signal transducing histidine kinase"/>
    <property type="match status" value="1"/>
</dbReference>
<dbReference type="Pfam" id="PF07695">
    <property type="entry name" value="7TMR-DISM_7TM"/>
    <property type="match status" value="1"/>
</dbReference>
<evidence type="ECO:0000256" key="1">
    <source>
        <dbReference type="ARBA" id="ARBA00000085"/>
    </source>
</evidence>
<name>A0ABY4WL96_9BACL</name>
<accession>A0ABY4WL96</accession>
<keyword evidence="10" id="KW-1133">Transmembrane helix</keyword>
<evidence type="ECO:0000256" key="6">
    <source>
        <dbReference type="ARBA" id="ARBA00022777"/>
    </source>
</evidence>
<dbReference type="Pfam" id="PF00072">
    <property type="entry name" value="Response_reg"/>
    <property type="match status" value="1"/>
</dbReference>
<dbReference type="InterPro" id="IPR001789">
    <property type="entry name" value="Sig_transdc_resp-reg_receiver"/>
</dbReference>
<dbReference type="RefSeq" id="WP_251874995.1">
    <property type="nucleotide sequence ID" value="NZ_CP098755.1"/>
</dbReference>
<dbReference type="InterPro" id="IPR011006">
    <property type="entry name" value="CheY-like_superfamily"/>
</dbReference>
<evidence type="ECO:0000313" key="13">
    <source>
        <dbReference type="EMBL" id="USG67902.1"/>
    </source>
</evidence>
<feature type="domain" description="Histidine kinase" evidence="11">
    <location>
        <begin position="816"/>
        <end position="913"/>
    </location>
</feature>
<feature type="transmembrane region" description="Helical" evidence="10">
    <location>
        <begin position="12"/>
        <end position="32"/>
    </location>
</feature>
<dbReference type="InterPro" id="IPR011623">
    <property type="entry name" value="7TMR_DISM_rcpt_extracell_dom1"/>
</dbReference>
<evidence type="ECO:0000256" key="3">
    <source>
        <dbReference type="ARBA" id="ARBA00022553"/>
    </source>
</evidence>
<reference evidence="13" key="1">
    <citation type="submission" date="2022-06" db="EMBL/GenBank/DDBJ databases">
        <title>Genome sequencing of Brevibacillus sp. BB3-R1.</title>
        <authorList>
            <person name="Heo J."/>
            <person name="Lee D."/>
            <person name="Won M."/>
            <person name="Han B.-H."/>
            <person name="Hong S.-B."/>
            <person name="Kwon S.-W."/>
        </authorList>
    </citation>
    <scope>NUCLEOTIDE SEQUENCE</scope>
    <source>
        <strain evidence="13">BB3-R1</strain>
    </source>
</reference>
<evidence type="ECO:0000256" key="8">
    <source>
        <dbReference type="ARBA" id="ARBA00023012"/>
    </source>
</evidence>
<keyword evidence="6" id="KW-0418">Kinase</keyword>
<dbReference type="Pfam" id="PF00512">
    <property type="entry name" value="HisKA"/>
    <property type="match status" value="1"/>
</dbReference>
<evidence type="ECO:0000256" key="2">
    <source>
        <dbReference type="ARBA" id="ARBA00012438"/>
    </source>
</evidence>
<evidence type="ECO:0000313" key="14">
    <source>
        <dbReference type="Proteomes" id="UP001056500"/>
    </source>
</evidence>
<dbReference type="InterPro" id="IPR010559">
    <property type="entry name" value="Sig_transdc_His_kin_internal"/>
</dbReference>
<dbReference type="GO" id="GO:0005524">
    <property type="term" value="F:ATP binding"/>
    <property type="evidence" value="ECO:0007669"/>
    <property type="project" value="UniProtKB-KW"/>
</dbReference>
<dbReference type="InterPro" id="IPR003661">
    <property type="entry name" value="HisK_dim/P_dom"/>
</dbReference>
<dbReference type="Gene3D" id="1.10.287.130">
    <property type="match status" value="1"/>
</dbReference>
<dbReference type="Gene3D" id="3.40.50.2300">
    <property type="match status" value="1"/>
</dbReference>
<feature type="transmembrane region" description="Helical" evidence="10">
    <location>
        <begin position="280"/>
        <end position="297"/>
    </location>
</feature>
<dbReference type="EC" id="2.7.13.3" evidence="2"/>
<protein>
    <recommendedName>
        <fullName evidence="2">histidine kinase</fullName>
        <ecNumber evidence="2">2.7.13.3</ecNumber>
    </recommendedName>
</protein>
<dbReference type="InterPro" id="IPR036097">
    <property type="entry name" value="HisK_dim/P_sf"/>
</dbReference>
<proteinExistence type="predicted"/>
<feature type="transmembrane region" description="Helical" evidence="10">
    <location>
        <begin position="167"/>
        <end position="183"/>
    </location>
</feature>
<dbReference type="SMART" id="SM00388">
    <property type="entry name" value="HisKA"/>
    <property type="match status" value="1"/>
</dbReference>
<evidence type="ECO:0000256" key="10">
    <source>
        <dbReference type="SAM" id="Phobius"/>
    </source>
</evidence>
<feature type="transmembrane region" description="Helical" evidence="10">
    <location>
        <begin position="195"/>
        <end position="214"/>
    </location>
</feature>
<evidence type="ECO:0000256" key="5">
    <source>
        <dbReference type="ARBA" id="ARBA00022741"/>
    </source>
</evidence>
<feature type="domain" description="Histidine kinase" evidence="11">
    <location>
        <begin position="327"/>
        <end position="543"/>
    </location>
</feature>
<dbReference type="PANTHER" id="PTHR43547">
    <property type="entry name" value="TWO-COMPONENT HISTIDINE KINASE"/>
    <property type="match status" value="1"/>
</dbReference>
<keyword evidence="14" id="KW-1185">Reference proteome</keyword>
<evidence type="ECO:0000259" key="12">
    <source>
        <dbReference type="PROSITE" id="PS50110"/>
    </source>
</evidence>
<dbReference type="InterPro" id="IPR005467">
    <property type="entry name" value="His_kinase_dom"/>
</dbReference>
<dbReference type="PANTHER" id="PTHR43547:SF2">
    <property type="entry name" value="HYBRID SIGNAL TRANSDUCTION HISTIDINE KINASE C"/>
    <property type="match status" value="1"/>
</dbReference>
<keyword evidence="10" id="KW-0812">Transmembrane</keyword>
<evidence type="ECO:0000256" key="7">
    <source>
        <dbReference type="ARBA" id="ARBA00022840"/>
    </source>
</evidence>
<dbReference type="PRINTS" id="PR00344">
    <property type="entry name" value="BCTRLSENSOR"/>
</dbReference>
<comment type="catalytic activity">
    <reaction evidence="1">
        <text>ATP + protein L-histidine = ADP + protein N-phospho-L-histidine.</text>
        <dbReference type="EC" id="2.7.13.3"/>
    </reaction>
</comment>
<keyword evidence="7 13" id="KW-0067">ATP-binding</keyword>
<dbReference type="InterPro" id="IPR003594">
    <property type="entry name" value="HATPase_dom"/>
</dbReference>
<dbReference type="InterPro" id="IPR036890">
    <property type="entry name" value="HATPase_C_sf"/>
</dbReference>
<keyword evidence="10" id="KW-0472">Membrane</keyword>
<dbReference type="PROSITE" id="PS50109">
    <property type="entry name" value="HIS_KIN"/>
    <property type="match status" value="2"/>
</dbReference>
<dbReference type="CDD" id="cd00082">
    <property type="entry name" value="HisKA"/>
    <property type="match status" value="1"/>
</dbReference>
<dbReference type="SMART" id="SM00448">
    <property type="entry name" value="REC"/>
    <property type="match status" value="1"/>
</dbReference>
<dbReference type="Pfam" id="PF06580">
    <property type="entry name" value="His_kinase"/>
    <property type="match status" value="1"/>
</dbReference>